<evidence type="ECO:0000313" key="2">
    <source>
        <dbReference type="Proteomes" id="UP000676506"/>
    </source>
</evidence>
<organism evidence="1 2">
    <name type="scientific">Chloracidobacterium validum</name>
    <dbReference type="NCBI Taxonomy" id="2821543"/>
    <lineage>
        <taxon>Bacteria</taxon>
        <taxon>Pseudomonadati</taxon>
        <taxon>Acidobacteriota</taxon>
        <taxon>Terriglobia</taxon>
        <taxon>Terriglobales</taxon>
        <taxon>Acidobacteriaceae</taxon>
        <taxon>Chloracidobacterium</taxon>
    </lineage>
</organism>
<dbReference type="RefSeq" id="WP_211430039.1">
    <property type="nucleotide sequence ID" value="NZ_CP072649.1"/>
</dbReference>
<dbReference type="EMBL" id="CP072649">
    <property type="protein sequence ID" value="QUW04150.1"/>
    <property type="molecule type" value="Genomic_DNA"/>
</dbReference>
<reference evidence="1 2" key="1">
    <citation type="submission" date="2021-03" db="EMBL/GenBank/DDBJ databases">
        <title>Genomic and phenotypic characterization of Chloracidobacterium isolates provides evidence for multiple species.</title>
        <authorList>
            <person name="Saini M.K."/>
            <person name="Costas A.M.G."/>
            <person name="Tank M."/>
            <person name="Bryant D.A."/>
        </authorList>
    </citation>
    <scope>NUCLEOTIDE SEQUENCE [LARGE SCALE GENOMIC DNA]</scope>
    <source>
        <strain evidence="1 2">BV2-C</strain>
    </source>
</reference>
<name>A0ABX8BE43_9BACT</name>
<gene>
    <name evidence="1" type="ORF">J8C06_13995</name>
</gene>
<evidence type="ECO:0000313" key="1">
    <source>
        <dbReference type="EMBL" id="QUW04150.1"/>
    </source>
</evidence>
<protein>
    <submittedName>
        <fullName evidence="1">Uncharacterized protein</fullName>
    </submittedName>
</protein>
<accession>A0ABX8BE43</accession>
<sequence length="193" mass="22367">MTQKKKSQTKRPIESYEHGKEQCVNNLSFDEAGGQMAMQFEDYLLRYMLQWETRHSETLLNVEKMSKPFDYTLRIHRDLSAGQAGGETRVQKVDLPETFNYLLGLDVQTRKVYEDGGRRYLVYRGALRNGRAVAVLWRETHGWTEKDYKQDKEFAQKLTEGADEVYVNGDSLIPGANLLDGLFKERMFTPVEA</sequence>
<keyword evidence="2" id="KW-1185">Reference proteome</keyword>
<proteinExistence type="predicted"/>
<dbReference type="Proteomes" id="UP000676506">
    <property type="component" value="Chromosome 2"/>
</dbReference>